<proteinExistence type="predicted"/>
<protein>
    <submittedName>
        <fullName evidence="2">Uncharacterized protein</fullName>
    </submittedName>
</protein>
<dbReference type="AlphaFoldDB" id="A0A9D2II18"/>
<organism evidence="2 3">
    <name type="scientific">Candidatus Borkfalkia avicola</name>
    <dbReference type="NCBI Taxonomy" id="2838503"/>
    <lineage>
        <taxon>Bacteria</taxon>
        <taxon>Bacillati</taxon>
        <taxon>Bacillota</taxon>
        <taxon>Clostridia</taxon>
        <taxon>Christensenellales</taxon>
        <taxon>Christensenellaceae</taxon>
        <taxon>Candidatus Borkfalkia</taxon>
    </lineage>
</organism>
<name>A0A9D2II18_9FIRM</name>
<accession>A0A9D2II18</accession>
<dbReference type="Proteomes" id="UP000824025">
    <property type="component" value="Unassembled WGS sequence"/>
</dbReference>
<keyword evidence="1" id="KW-0812">Transmembrane</keyword>
<gene>
    <name evidence="2" type="ORF">H9726_01395</name>
</gene>
<reference evidence="2" key="1">
    <citation type="journal article" date="2021" name="PeerJ">
        <title>Extensive microbial diversity within the chicken gut microbiome revealed by metagenomics and culture.</title>
        <authorList>
            <person name="Gilroy R."/>
            <person name="Ravi A."/>
            <person name="Getino M."/>
            <person name="Pursley I."/>
            <person name="Horton D.L."/>
            <person name="Alikhan N.F."/>
            <person name="Baker D."/>
            <person name="Gharbi K."/>
            <person name="Hall N."/>
            <person name="Watson M."/>
            <person name="Adriaenssens E.M."/>
            <person name="Foster-Nyarko E."/>
            <person name="Jarju S."/>
            <person name="Secka A."/>
            <person name="Antonio M."/>
            <person name="Oren A."/>
            <person name="Chaudhuri R.R."/>
            <person name="La Ragione R."/>
            <person name="Hildebrand F."/>
            <person name="Pallen M.J."/>
        </authorList>
    </citation>
    <scope>NUCLEOTIDE SEQUENCE</scope>
    <source>
        <strain evidence="2">CHK192-19661</strain>
    </source>
</reference>
<keyword evidence="1" id="KW-1133">Transmembrane helix</keyword>
<evidence type="ECO:0000313" key="3">
    <source>
        <dbReference type="Proteomes" id="UP000824025"/>
    </source>
</evidence>
<comment type="caution">
    <text evidence="2">The sequence shown here is derived from an EMBL/GenBank/DDBJ whole genome shotgun (WGS) entry which is preliminary data.</text>
</comment>
<evidence type="ECO:0000256" key="1">
    <source>
        <dbReference type="SAM" id="Phobius"/>
    </source>
</evidence>
<sequence length="393" mass="42829">MSNYNDNSSWSDKFSWIITIVAMVLVAILSIGLLCALFIQPNEEKPDEQTEVQQAAVIDGEGNAMDADTVYAMPTAMSFSAASLAQARAHFDEPSTTTTVSSDESVDVRIEAYVRPDDAANKKVDFSVSWGTAPTHGSEPVENYLTVTPDSDGSTTATVSCKKAFGDDTILITVTTREGGYTATCTVTFTGVADGISISGSTATKKSSSGRGEYYEVGTSKTYTFNISLTNAFDDVASDLSVKEIGGEGTMYFFNGYSNDAGYYVYSETFQKDLSEIASKFITSATISGNTLTIKTGSKILENYYDYSAPDEYYIVEMLYDRYLVEVRDDLMGYKDVGDSFNNQNAKYNAEHIDDCYFYVTIEDEISGLTQTVKLWLVSSVSGVSLSPSTLEF</sequence>
<feature type="transmembrane region" description="Helical" evidence="1">
    <location>
        <begin position="14"/>
        <end position="39"/>
    </location>
</feature>
<dbReference type="EMBL" id="DXCF01000004">
    <property type="protein sequence ID" value="HIZ09118.1"/>
    <property type="molecule type" value="Genomic_DNA"/>
</dbReference>
<evidence type="ECO:0000313" key="2">
    <source>
        <dbReference type="EMBL" id="HIZ09118.1"/>
    </source>
</evidence>
<keyword evidence="1" id="KW-0472">Membrane</keyword>
<reference evidence="2" key="2">
    <citation type="submission" date="2021-04" db="EMBL/GenBank/DDBJ databases">
        <authorList>
            <person name="Gilroy R."/>
        </authorList>
    </citation>
    <scope>NUCLEOTIDE SEQUENCE</scope>
    <source>
        <strain evidence="2">CHK192-19661</strain>
    </source>
</reference>